<dbReference type="EMBL" id="VDCH01000002">
    <property type="protein sequence ID" value="TNJ40080.1"/>
    <property type="molecule type" value="Genomic_DNA"/>
</dbReference>
<protein>
    <submittedName>
        <fullName evidence="1">DUF1997 domain-containing protein</fullName>
    </submittedName>
</protein>
<evidence type="ECO:0000313" key="2">
    <source>
        <dbReference type="Proteomes" id="UP000308271"/>
    </source>
</evidence>
<comment type="caution">
    <text evidence="1">The sequence shown here is derived from an EMBL/GenBank/DDBJ whole genome shotgun (WGS) entry which is preliminary data.</text>
</comment>
<dbReference type="Pfam" id="PF09366">
    <property type="entry name" value="DUF1997"/>
    <property type="match status" value="1"/>
</dbReference>
<organism evidence="1 2">
    <name type="scientific">Chlorobaculum thiosulfatiphilum</name>
    <name type="common">Chlorobium limicola f.sp. thiosulfatophilum</name>
    <dbReference type="NCBI Taxonomy" id="115852"/>
    <lineage>
        <taxon>Bacteria</taxon>
        <taxon>Pseudomonadati</taxon>
        <taxon>Chlorobiota</taxon>
        <taxon>Chlorobiia</taxon>
        <taxon>Chlorobiales</taxon>
        <taxon>Chlorobiaceae</taxon>
        <taxon>Chlorobaculum</taxon>
    </lineage>
</organism>
<evidence type="ECO:0000313" key="1">
    <source>
        <dbReference type="EMBL" id="TNJ40080.1"/>
    </source>
</evidence>
<dbReference type="OrthoDB" id="597386at2"/>
<dbReference type="RefSeq" id="WP_139456025.1">
    <property type="nucleotide sequence ID" value="NZ_VDCH01000002.1"/>
</dbReference>
<keyword evidence="2" id="KW-1185">Reference proteome</keyword>
<dbReference type="AlphaFoldDB" id="A0A5C4S973"/>
<gene>
    <name evidence="1" type="ORF">FGF66_01960</name>
</gene>
<dbReference type="InterPro" id="IPR018971">
    <property type="entry name" value="DUF1997"/>
</dbReference>
<proteinExistence type="predicted"/>
<name>A0A5C4S973_CHLTI</name>
<accession>A0A5C4S973</accession>
<reference evidence="1 2" key="1">
    <citation type="submission" date="2019-05" db="EMBL/GenBank/DDBJ databases">
        <title>Draft Whole-Genome sequence of the green sulfur bacterium Chlorobaculum thiosulfatiphilum DSM 249.</title>
        <authorList>
            <person name="Meyer T.E."/>
            <person name="Kyndt J.A."/>
        </authorList>
    </citation>
    <scope>NUCLEOTIDE SEQUENCE [LARGE SCALE GENOMIC DNA]</scope>
    <source>
        <strain evidence="1 2">DSM 249</strain>
    </source>
</reference>
<dbReference type="Proteomes" id="UP000308271">
    <property type="component" value="Unassembled WGS sequence"/>
</dbReference>
<sequence length="209" mass="23542">MEVIGRSRAKAVIESHLNDSVIYFSDHVRILKCNPYCTGVTYLKEHGVYQWIFQVDDPRENPITAVFFVTQNEEHLDDSRTVPAGPVSPEETFPDSAVSGRCIQWVNAPKAPDVLLNEKNTFVGQANTRICLYHLDDQRTEVHFETDITLDFELSFPLNLMPEGVLKFMTEAIMSKIMQQATESMLCQVQADLCCTTAELNASGGKVEH</sequence>